<reference evidence="2 3" key="1">
    <citation type="submission" date="2014-08" db="EMBL/GenBank/DDBJ databases">
        <authorList>
            <person name="Moulin Lionel"/>
        </authorList>
    </citation>
    <scope>NUCLEOTIDE SEQUENCE [LARGE SCALE GENOMIC DNA]</scope>
</reference>
<accession>A0A090F3U5</accession>
<evidence type="ECO:0000256" key="1">
    <source>
        <dbReference type="SAM" id="MobiDB-lite"/>
    </source>
</evidence>
<evidence type="ECO:0000313" key="2">
    <source>
        <dbReference type="EMBL" id="CDX38557.1"/>
    </source>
</evidence>
<feature type="compositionally biased region" description="Basic and acidic residues" evidence="1">
    <location>
        <begin position="53"/>
        <end position="63"/>
    </location>
</feature>
<organism evidence="2 3">
    <name type="scientific">Mesorhizobium plurifarium</name>
    <dbReference type="NCBI Taxonomy" id="69974"/>
    <lineage>
        <taxon>Bacteria</taxon>
        <taxon>Pseudomonadati</taxon>
        <taxon>Pseudomonadota</taxon>
        <taxon>Alphaproteobacteria</taxon>
        <taxon>Hyphomicrobiales</taxon>
        <taxon>Phyllobacteriaceae</taxon>
        <taxon>Mesorhizobium</taxon>
    </lineage>
</organism>
<evidence type="ECO:0000313" key="3">
    <source>
        <dbReference type="Proteomes" id="UP000046373"/>
    </source>
</evidence>
<dbReference type="EMBL" id="CCNB01000016">
    <property type="protein sequence ID" value="CDX38557.1"/>
    <property type="molecule type" value="Genomic_DNA"/>
</dbReference>
<proteinExistence type="predicted"/>
<protein>
    <submittedName>
        <fullName evidence="2">Uncharacterized protein</fullName>
    </submittedName>
</protein>
<dbReference type="Proteomes" id="UP000046373">
    <property type="component" value="Unassembled WGS sequence"/>
</dbReference>
<feature type="region of interest" description="Disordered" evidence="1">
    <location>
        <begin position="1"/>
        <end position="88"/>
    </location>
</feature>
<gene>
    <name evidence="2" type="ORF">MPLDJ20_230116</name>
</gene>
<sequence>MKTLSMVAPITLRRSRKTARQPPAMAPFSTTSHALLAGQPCKGAASTSLAEKGAQRKSPDRRTVPSGRVSGRLSRGEPTQGARCRGFRTRPSASISIAPIWPTARSSETEMPFAPIVTVSMHASRESLRKKSLSNGGRASGAIGILHQGAANLWSQALPLIALPGISPRIVTGRKGLAAMAAPFLQRWGLAKPAMAAPLSPSLYGERMPAGR</sequence>
<name>A0A090F3U5_MESPL</name>
<dbReference type="AlphaFoldDB" id="A0A090F3U5"/>